<dbReference type="PROSITE" id="PS50206">
    <property type="entry name" value="RHODANESE_3"/>
    <property type="match status" value="1"/>
</dbReference>
<dbReference type="Proteomes" id="UP000564629">
    <property type="component" value="Unassembled WGS sequence"/>
</dbReference>
<dbReference type="GO" id="GO:0016740">
    <property type="term" value="F:transferase activity"/>
    <property type="evidence" value="ECO:0007669"/>
    <property type="project" value="UniProtKB-KW"/>
</dbReference>
<dbReference type="RefSeq" id="WP_183835225.1">
    <property type="nucleotide sequence ID" value="NZ_JACHDN010000001.1"/>
</dbReference>
<evidence type="ECO:0000313" key="2">
    <source>
        <dbReference type="EMBL" id="MBB5475104.1"/>
    </source>
</evidence>
<dbReference type="InterPro" id="IPR001763">
    <property type="entry name" value="Rhodanese-like_dom"/>
</dbReference>
<reference evidence="2 3" key="1">
    <citation type="submission" date="2020-08" db="EMBL/GenBank/DDBJ databases">
        <title>Sequencing the genomes of 1000 actinobacteria strains.</title>
        <authorList>
            <person name="Klenk H.-P."/>
        </authorList>
    </citation>
    <scope>NUCLEOTIDE SEQUENCE [LARGE SCALE GENOMIC DNA]</scope>
    <source>
        <strain evidence="2 3">DSM 9581</strain>
    </source>
</reference>
<sequence length="51" mass="5432">MAVHCASGVRSHIATRVLLQAGFDARNLSGGWISLDLARPDLTRTAERVAA</sequence>
<comment type="caution">
    <text evidence="2">The sequence shown here is derived from an EMBL/GenBank/DDBJ whole genome shotgun (WGS) entry which is preliminary data.</text>
</comment>
<dbReference type="SUPFAM" id="SSF52821">
    <property type="entry name" value="Rhodanese/Cell cycle control phosphatase"/>
    <property type="match status" value="1"/>
</dbReference>
<dbReference type="InterPro" id="IPR036873">
    <property type="entry name" value="Rhodanese-like_dom_sf"/>
</dbReference>
<evidence type="ECO:0000259" key="1">
    <source>
        <dbReference type="PROSITE" id="PS50206"/>
    </source>
</evidence>
<name>A0A7W8SIT8_9CELL</name>
<dbReference type="AlphaFoldDB" id="A0A7W8SIT8"/>
<feature type="domain" description="Rhodanese" evidence="1">
    <location>
        <begin position="3"/>
        <end position="44"/>
    </location>
</feature>
<proteinExistence type="predicted"/>
<protein>
    <submittedName>
        <fullName evidence="2">Rhodanese-related sulfurtransferase</fullName>
    </submittedName>
</protein>
<gene>
    <name evidence="2" type="ORF">HNR08_003840</name>
</gene>
<accession>A0A7W8SIT8</accession>
<keyword evidence="2" id="KW-0808">Transferase</keyword>
<dbReference type="Gene3D" id="3.40.250.10">
    <property type="entry name" value="Rhodanese-like domain"/>
    <property type="match status" value="1"/>
</dbReference>
<dbReference type="EMBL" id="JACHDN010000001">
    <property type="protein sequence ID" value="MBB5475104.1"/>
    <property type="molecule type" value="Genomic_DNA"/>
</dbReference>
<organism evidence="2 3">
    <name type="scientific">Cellulomonas hominis</name>
    <dbReference type="NCBI Taxonomy" id="156981"/>
    <lineage>
        <taxon>Bacteria</taxon>
        <taxon>Bacillati</taxon>
        <taxon>Actinomycetota</taxon>
        <taxon>Actinomycetes</taxon>
        <taxon>Micrococcales</taxon>
        <taxon>Cellulomonadaceae</taxon>
        <taxon>Cellulomonas</taxon>
    </lineage>
</organism>
<evidence type="ECO:0000313" key="3">
    <source>
        <dbReference type="Proteomes" id="UP000564629"/>
    </source>
</evidence>